<accession>A0A4U9F341</accession>
<reference evidence="2" key="1">
    <citation type="submission" date="2019-04" db="EMBL/GenBank/DDBJ databases">
        <authorList>
            <person name="Melise S."/>
            <person name="Noan J."/>
            <person name="Okalmin O."/>
        </authorList>
    </citation>
    <scope>NUCLEOTIDE SEQUENCE</scope>
    <source>
        <strain evidence="2">FN9</strain>
    </source>
</reference>
<proteinExistence type="predicted"/>
<dbReference type="EMBL" id="CAAKMV010000162">
    <property type="protein sequence ID" value="VIO62303.1"/>
    <property type="molecule type" value="Genomic_DNA"/>
</dbReference>
<protein>
    <submittedName>
        <fullName evidence="1">Uncharacterized protein</fullName>
    </submittedName>
</protein>
<dbReference type="EMBL" id="CAJPIJ010000134">
    <property type="protein sequence ID" value="CAG1985482.1"/>
    <property type="molecule type" value="Genomic_DNA"/>
</dbReference>
<evidence type="ECO:0000313" key="1">
    <source>
        <dbReference type="EMBL" id="CAG1985482.1"/>
    </source>
</evidence>
<sequence>MSTDNKQLGSIVAFEGHVDTISTQLRLLPSSPQILILPNVQNYIPNEETDHRSDVRLYVKRIHEAAVARHEAARAFLQESTPTNRRLVFMSGGTSSARALCIKAIMDQETEGDANQAESLFHQLTKDGVLGLNNSLRDWRCPTMFDCLNSQGLGDELEDPITRAMRAAEALDRQTASLQPSTEVDLTLTLAPRPRSNSLPLYGYNDNFGDNAPFFVFGAQKNEEGGNVAEEAKGYSHPTQPSRFSRFSITHYDRSADRIYRGITHLQSPSFKTSFVASPSCVGESYNLMAGSVSPGLEAMTPRSDVLSILSTDNVVYGEASVLDMRSPSRSSTLSRVKSLDRIYPTTPKYRDLCVPAANLEPRQSDLDVEHESFETRRTSKAISINRRSHVEVPRTIIVKTNLPVIKMAPVPLEKKRKPARESYVDRGTDAKDMAEPKAFQPVLSLIEDLVVHFKEDVSDPLLDSVVRGFKTGHFSTFLQSPTSEPDDYNTFVPPTPESQNITSVRCIEDQYHEPPFHKKLDLGEYDPFAYNQPSWLKRKPLPNLPKVTVERPPTPVRTPPLLVSDMDNKIHDLQVNGQQTAIAVQNSLRSVLQDYFPPETRGYRQFQFPLLPELEGLWKPVFWDIAPNGSQESCHRIDQIFAIGAQRGVKRDYTSAVTGQLEKLGTKHSGMSRSGRLDFRYGIGALQLSYSKLTFYRYLLANAMQAYTTQPLANQTKDNPFNNPFLLATLIIPHLETYLALHTEVRYLLLEYPPEHLSAVLALQKLVGIDMMKVAQIIDTSSKNMPFTHLRGNSITGPEQGPVGRFGKTYPPKSCSGHDATVSKANFLLTSTASDAEIATFVATVSKILSGISCFYVPEELPKKHSPKKSKPSSVAGTFSAFPRIPSAPYSPPMSPTVGASVGTAFSDSSAMLSRTPSIAETVKTAKSTRSRPCRSKSNRKTLASDARSILTMYIDDSDWDSEDRRIMPLLEEKPNGHKANTHKALKFLGLS</sequence>
<dbReference type="AlphaFoldDB" id="A0A4U9F341"/>
<organism evidence="1 3">
    <name type="scientific">Gibberella zeae</name>
    <name type="common">Wheat head blight fungus</name>
    <name type="synonym">Fusarium graminearum</name>
    <dbReference type="NCBI Taxonomy" id="5518"/>
    <lineage>
        <taxon>Eukaryota</taxon>
        <taxon>Fungi</taxon>
        <taxon>Dikarya</taxon>
        <taxon>Ascomycota</taxon>
        <taxon>Pezizomycotina</taxon>
        <taxon>Sordariomycetes</taxon>
        <taxon>Hypocreomycetidae</taxon>
        <taxon>Hypocreales</taxon>
        <taxon>Nectriaceae</taxon>
        <taxon>Fusarium</taxon>
    </lineage>
</organism>
<evidence type="ECO:0000313" key="3">
    <source>
        <dbReference type="Proteomes" id="UP000746612"/>
    </source>
</evidence>
<gene>
    <name evidence="2" type="ORF">FUG_LOCUS474707</name>
    <name evidence="1" type="ORF">MDCFG202_LOCUS259998</name>
</gene>
<dbReference type="Proteomes" id="UP000746612">
    <property type="component" value="Unassembled WGS sequence"/>
</dbReference>
<reference evidence="1" key="2">
    <citation type="submission" date="2021-03" db="EMBL/GenBank/DDBJ databases">
        <authorList>
            <person name="Alouane T."/>
            <person name="Langin T."/>
            <person name="Bonhomme L."/>
        </authorList>
    </citation>
    <scope>NUCLEOTIDE SEQUENCE</scope>
    <source>
        <strain evidence="1">MDC_Fg202</strain>
    </source>
</reference>
<evidence type="ECO:0000313" key="2">
    <source>
        <dbReference type="EMBL" id="VIO62303.1"/>
    </source>
</evidence>
<name>A0A4U9F341_GIBZA</name>